<feature type="signal peptide" evidence="1">
    <location>
        <begin position="1"/>
        <end position="25"/>
    </location>
</feature>
<dbReference type="InterPro" id="IPR025711">
    <property type="entry name" value="PepSY"/>
</dbReference>
<accession>A0A1B1AEI6</accession>
<evidence type="ECO:0000313" key="3">
    <source>
        <dbReference type="EMBL" id="ANP44979.1"/>
    </source>
</evidence>
<dbReference type="Gene3D" id="3.10.450.40">
    <property type="match status" value="1"/>
</dbReference>
<gene>
    <name evidence="3" type="ORF">ATE48_03095</name>
</gene>
<dbReference type="STRING" id="1759059.ATE48_03095"/>
<feature type="chain" id="PRO_5008518655" description="PepSY domain-containing protein" evidence="1">
    <location>
        <begin position="26"/>
        <end position="109"/>
    </location>
</feature>
<evidence type="ECO:0000259" key="2">
    <source>
        <dbReference type="Pfam" id="PF03413"/>
    </source>
</evidence>
<protein>
    <recommendedName>
        <fullName evidence="2">PepSY domain-containing protein</fullName>
    </recommendedName>
</protein>
<feature type="domain" description="PepSY" evidence="2">
    <location>
        <begin position="49"/>
        <end position="106"/>
    </location>
</feature>
<keyword evidence="1" id="KW-0732">Signal</keyword>
<reference evidence="3 4" key="1">
    <citation type="submission" date="2015-11" db="EMBL/GenBank/DDBJ databases">
        <title>Whole-Genome Sequence of Candidatus Oderbacter manganicum from the National Park Lower Oder Valley, Germany.</title>
        <authorList>
            <person name="Braun B."/>
            <person name="Liere K."/>
            <person name="Szewzyk U."/>
        </authorList>
    </citation>
    <scope>NUCLEOTIDE SEQUENCE [LARGE SCALE GENOMIC DNA]</scope>
    <source>
        <strain evidence="3 4">OTSz_A_272</strain>
    </source>
</reference>
<dbReference type="EMBL" id="CP013244">
    <property type="protein sequence ID" value="ANP44979.1"/>
    <property type="molecule type" value="Genomic_DNA"/>
</dbReference>
<dbReference type="OrthoDB" id="8478748at2"/>
<dbReference type="Proteomes" id="UP000092498">
    <property type="component" value="Chromosome"/>
</dbReference>
<dbReference type="Pfam" id="PF03413">
    <property type="entry name" value="PepSY"/>
    <property type="match status" value="1"/>
</dbReference>
<dbReference type="InParanoid" id="A0A1B1AEI6"/>
<dbReference type="AlphaFoldDB" id="A0A1B1AEI6"/>
<organism evidence="3 4">
    <name type="scientific">Candidatus Viadribacter manganicus</name>
    <dbReference type="NCBI Taxonomy" id="1759059"/>
    <lineage>
        <taxon>Bacteria</taxon>
        <taxon>Pseudomonadati</taxon>
        <taxon>Pseudomonadota</taxon>
        <taxon>Alphaproteobacteria</taxon>
        <taxon>Hyphomonadales</taxon>
        <taxon>Hyphomonadaceae</taxon>
        <taxon>Candidatus Viadribacter</taxon>
    </lineage>
</organism>
<dbReference type="RefSeq" id="WP_066767698.1">
    <property type="nucleotide sequence ID" value="NZ_CP013244.1"/>
</dbReference>
<dbReference type="KEGG" id="cbot:ATE48_03095"/>
<evidence type="ECO:0000256" key="1">
    <source>
        <dbReference type="SAM" id="SignalP"/>
    </source>
</evidence>
<name>A0A1B1AEI6_9PROT</name>
<keyword evidence="4" id="KW-1185">Reference proteome</keyword>
<sequence length="109" mass="11991">MSWKHFIATIGAVLALAAIASTAMADRGRGRHGDHDEALTAVETRQALPLTRIFQIARTAVPGEIVEVELDREHGRLIYEVEVLTSSGRVRKVEIDARTGDVLEVEDED</sequence>
<proteinExistence type="predicted"/>
<evidence type="ECO:0000313" key="4">
    <source>
        <dbReference type="Proteomes" id="UP000092498"/>
    </source>
</evidence>